<dbReference type="EMBL" id="JBGBPQ010000013">
    <property type="protein sequence ID" value="KAL1511830.1"/>
    <property type="molecule type" value="Genomic_DNA"/>
</dbReference>
<evidence type="ECO:0000259" key="2">
    <source>
        <dbReference type="Pfam" id="PF17919"/>
    </source>
</evidence>
<dbReference type="Proteomes" id="UP001515480">
    <property type="component" value="Unassembled WGS sequence"/>
</dbReference>
<keyword evidence="4" id="KW-1185">Reference proteome</keyword>
<evidence type="ECO:0000313" key="3">
    <source>
        <dbReference type="EMBL" id="KAL1511830.1"/>
    </source>
</evidence>
<gene>
    <name evidence="3" type="ORF">AB1Y20_005115</name>
</gene>
<name>A0AB34J4X8_PRYPA</name>
<dbReference type="Pfam" id="PF17919">
    <property type="entry name" value="RT_RNaseH_2"/>
    <property type="match status" value="1"/>
</dbReference>
<dbReference type="AlphaFoldDB" id="A0AB34J4X8"/>
<organism evidence="3 4">
    <name type="scientific">Prymnesium parvum</name>
    <name type="common">Toxic golden alga</name>
    <dbReference type="NCBI Taxonomy" id="97485"/>
    <lineage>
        <taxon>Eukaryota</taxon>
        <taxon>Haptista</taxon>
        <taxon>Haptophyta</taxon>
        <taxon>Prymnesiophyceae</taxon>
        <taxon>Prymnesiales</taxon>
        <taxon>Prymnesiaceae</taxon>
        <taxon>Prymnesium</taxon>
    </lineage>
</organism>
<feature type="domain" description="Reverse transcriptase/retrotransposon-derived protein RNase H-like" evidence="2">
    <location>
        <begin position="201"/>
        <end position="254"/>
    </location>
</feature>
<proteinExistence type="predicted"/>
<evidence type="ECO:0000256" key="1">
    <source>
        <dbReference type="SAM" id="MobiDB-lite"/>
    </source>
</evidence>
<protein>
    <recommendedName>
        <fullName evidence="2">Reverse transcriptase/retrotransposon-derived protein RNase H-like domain-containing protein</fullName>
    </recommendedName>
</protein>
<dbReference type="InterPro" id="IPR041577">
    <property type="entry name" value="RT_RNaseH_2"/>
</dbReference>
<feature type="region of interest" description="Disordered" evidence="1">
    <location>
        <begin position="253"/>
        <end position="277"/>
    </location>
</feature>
<evidence type="ECO:0000313" key="4">
    <source>
        <dbReference type="Proteomes" id="UP001515480"/>
    </source>
</evidence>
<comment type="caution">
    <text evidence="3">The sequence shown here is derived from an EMBL/GenBank/DDBJ whole genome shotgun (WGS) entry which is preliminary data.</text>
</comment>
<reference evidence="3 4" key="1">
    <citation type="journal article" date="2024" name="Science">
        <title>Giant polyketide synthase enzymes in the biosynthesis of giant marine polyether toxins.</title>
        <authorList>
            <person name="Fallon T.R."/>
            <person name="Shende V.V."/>
            <person name="Wierzbicki I.H."/>
            <person name="Pendleton A.L."/>
            <person name="Watervoot N.F."/>
            <person name="Auber R.P."/>
            <person name="Gonzalez D.J."/>
            <person name="Wisecaver J.H."/>
            <person name="Moore B.S."/>
        </authorList>
    </citation>
    <scope>NUCLEOTIDE SEQUENCE [LARGE SCALE GENOMIC DNA]</scope>
    <source>
        <strain evidence="3 4">12B1</strain>
    </source>
</reference>
<sequence length="284" mass="30071">MAAAPATAARTFFQYAHPGGAGSDAHAVFDARGPMDLHVTREADIAELVSLVPAERRPPCHPVMFPLLDVSPAVADLAVGASAFSAAWSRTPAGGMSGVLQSFVAARSGRQGVYPAYMHAALAARAAATDAQLAAPVDSRGFLMQLTYGSMRSQHGLLSLARLVDGLMGCHATHRARAATGLRVTTRHESAHAVGGREFAEERACFEELKRILTDEKEPVLMLPDFKKPSYILFDAASTVGYGAVLCQMDDNGHESGQPPITPGVGRTQKRAGTRSSTRVLCYV</sequence>
<accession>A0AB34J4X8</accession>